<dbReference type="InterPro" id="IPR024652">
    <property type="entry name" value="Trichodiene_synth"/>
</dbReference>
<comment type="caution">
    <text evidence="4">The sequence shown here is derived from an EMBL/GenBank/DDBJ whole genome shotgun (WGS) entry which is preliminary data.</text>
</comment>
<keyword evidence="3" id="KW-0472">Membrane</keyword>
<keyword evidence="2" id="KW-0456">Lyase</keyword>
<name>A0A9W4N6Y2_PENNA</name>
<protein>
    <submittedName>
        <fullName evidence="4">Uncharacterized protein</fullName>
    </submittedName>
</protein>
<keyword evidence="3" id="KW-1133">Transmembrane helix</keyword>
<feature type="transmembrane region" description="Helical" evidence="3">
    <location>
        <begin position="34"/>
        <end position="55"/>
    </location>
</feature>
<organism evidence="4 5">
    <name type="scientific">Penicillium nalgiovense</name>
    <dbReference type="NCBI Taxonomy" id="60175"/>
    <lineage>
        <taxon>Eukaryota</taxon>
        <taxon>Fungi</taxon>
        <taxon>Dikarya</taxon>
        <taxon>Ascomycota</taxon>
        <taxon>Pezizomycotina</taxon>
        <taxon>Eurotiomycetes</taxon>
        <taxon>Eurotiomycetidae</taxon>
        <taxon>Eurotiales</taxon>
        <taxon>Aspergillaceae</taxon>
        <taxon>Penicillium</taxon>
    </lineage>
</organism>
<sequence length="315" mass="35637">MLPGESLLSKNTPTERLPFTLRAVKDGDWISRTINLHGVLIILLVAIMTVFLKWAREDPTSGEKISPGSPVSKRDFEEIVNGFLSDISYQTPKSLLDAGLKTRVQEALESHGVSRDLISQIARCINAAVNIAYYTYPFASREAQDAIAIFTSYVISIDDFVDDIIPELENYISEVTLGQSHQHELLRGFNKHLASMQRLFGNFGGDMIVKGALEFVSVAVIEHRQNEQRKAQRLHFPREASDYLVYFRAKTGLAETFAFFCFPEDLNPEDRDLTRYIACVPFLMLFFWPPQTTSCPFTRSRARLVTRASSMTIPT</sequence>
<dbReference type="SUPFAM" id="SSF48576">
    <property type="entry name" value="Terpenoid synthases"/>
    <property type="match status" value="1"/>
</dbReference>
<evidence type="ECO:0000256" key="2">
    <source>
        <dbReference type="ARBA" id="ARBA00023239"/>
    </source>
</evidence>
<evidence type="ECO:0000313" key="5">
    <source>
        <dbReference type="Proteomes" id="UP001153461"/>
    </source>
</evidence>
<dbReference type="EMBL" id="CAJVNV010000630">
    <property type="protein sequence ID" value="CAG8309052.1"/>
    <property type="molecule type" value="Genomic_DNA"/>
</dbReference>
<evidence type="ECO:0000256" key="1">
    <source>
        <dbReference type="ARBA" id="ARBA00007946"/>
    </source>
</evidence>
<dbReference type="Pfam" id="PF06330">
    <property type="entry name" value="TRI5"/>
    <property type="match status" value="1"/>
</dbReference>
<evidence type="ECO:0000313" key="4">
    <source>
        <dbReference type="EMBL" id="CAG8309052.1"/>
    </source>
</evidence>
<dbReference type="InterPro" id="IPR008949">
    <property type="entry name" value="Isoprenoid_synthase_dom_sf"/>
</dbReference>
<dbReference type="Proteomes" id="UP001153461">
    <property type="component" value="Unassembled WGS sequence"/>
</dbReference>
<accession>A0A9W4N6Y2</accession>
<keyword evidence="3" id="KW-0812">Transmembrane</keyword>
<dbReference type="AlphaFoldDB" id="A0A9W4N6Y2"/>
<proteinExistence type="inferred from homology"/>
<dbReference type="OrthoDB" id="440553at2759"/>
<comment type="similarity">
    <text evidence="1">Belongs to the trichodiene synthase family.</text>
</comment>
<dbReference type="GO" id="GO:0016838">
    <property type="term" value="F:carbon-oxygen lyase activity, acting on phosphates"/>
    <property type="evidence" value="ECO:0007669"/>
    <property type="project" value="InterPro"/>
</dbReference>
<reference evidence="4" key="1">
    <citation type="submission" date="2021-07" db="EMBL/GenBank/DDBJ databases">
        <authorList>
            <person name="Branca A.L. A."/>
        </authorList>
    </citation>
    <scope>NUCLEOTIDE SEQUENCE</scope>
</reference>
<gene>
    <name evidence="4" type="ORF">PNAL_LOCUS10043</name>
</gene>
<evidence type="ECO:0000256" key="3">
    <source>
        <dbReference type="SAM" id="Phobius"/>
    </source>
</evidence>
<dbReference type="Gene3D" id="1.10.600.10">
    <property type="entry name" value="Farnesyl Diphosphate Synthase"/>
    <property type="match status" value="1"/>
</dbReference>